<dbReference type="AlphaFoldDB" id="A9WQ83"/>
<accession>A9WQ83</accession>
<dbReference type="SUPFAM" id="SSF55961">
    <property type="entry name" value="Bet v1-like"/>
    <property type="match status" value="1"/>
</dbReference>
<evidence type="ECO:0000313" key="2">
    <source>
        <dbReference type="Proteomes" id="UP000002007"/>
    </source>
</evidence>
<evidence type="ECO:0008006" key="3">
    <source>
        <dbReference type="Google" id="ProtNLM"/>
    </source>
</evidence>
<evidence type="ECO:0000313" key="1">
    <source>
        <dbReference type="EMBL" id="ABY22523.1"/>
    </source>
</evidence>
<dbReference type="KEGG" id="rsa:RSal33209_0776"/>
<dbReference type="eggNOG" id="COG3832">
    <property type="taxonomic scope" value="Bacteria"/>
</dbReference>
<proteinExistence type="predicted"/>
<dbReference type="STRING" id="288705.RSal33209_0776"/>
<reference evidence="2" key="1">
    <citation type="journal article" date="2008" name="J. Bacteriol.">
        <title>Genome sequence of the fish pathogen Renibacterium salmoninarum suggests reductive evolution away from an environmental Arthrobacter ancestor.</title>
        <authorList>
            <person name="Wiens G.D."/>
            <person name="Rockey D.D."/>
            <person name="Wu Z."/>
            <person name="Chang J."/>
            <person name="Levy R."/>
            <person name="Crane S."/>
            <person name="Chen D.S."/>
            <person name="Capri G.R."/>
            <person name="Burnett J.R."/>
            <person name="Sudheesh P.S."/>
            <person name="Schipma M.J."/>
            <person name="Burd H."/>
            <person name="Bhattacharyya A."/>
            <person name="Rhodes L.D."/>
            <person name="Kaul R."/>
            <person name="Strom M.S."/>
        </authorList>
    </citation>
    <scope>NUCLEOTIDE SEQUENCE [LARGE SCALE GENOMIC DNA]</scope>
    <source>
        <strain evidence="2">ATCC 33209 / DSM 20767 / JCM 11484 / NBRC 15589 / NCIMB 2235</strain>
    </source>
</reference>
<keyword evidence="2" id="KW-1185">Reference proteome</keyword>
<protein>
    <recommendedName>
        <fullName evidence="3">Polyketide cyclase / dehydrase and lipid transport</fullName>
    </recommendedName>
</protein>
<name>A9WQ83_RENSM</name>
<dbReference type="EMBL" id="CP000910">
    <property type="protein sequence ID" value="ABY22523.1"/>
    <property type="molecule type" value="Genomic_DNA"/>
</dbReference>
<sequence>MHHYSLHTVWRLPASSERCWHELVVLRSWQHWWPAFQLSSPSSSHDPSIGEELMLTVRSPLGYKLRVGLKITDITHLSRLQVSGSGDLNGVGGTNFADEGSSEQPKTVISIGWTVRTTKRWMNLLAPVAAPAFSWAHRKVMADGERRFQNYLRR</sequence>
<gene>
    <name evidence="1" type="ordered locus">RSal33209_0776</name>
</gene>
<dbReference type="HOGENOM" id="CLU_114455_0_0_11"/>
<dbReference type="Proteomes" id="UP000002007">
    <property type="component" value="Chromosome"/>
</dbReference>
<organism evidence="1 2">
    <name type="scientific">Renibacterium salmoninarum (strain ATCC 33209 / DSM 20767 / JCM 11484 / NBRC 15589 / NCIMB 2235)</name>
    <dbReference type="NCBI Taxonomy" id="288705"/>
    <lineage>
        <taxon>Bacteria</taxon>
        <taxon>Bacillati</taxon>
        <taxon>Actinomycetota</taxon>
        <taxon>Actinomycetes</taxon>
        <taxon>Micrococcales</taxon>
        <taxon>Micrococcaceae</taxon>
        <taxon>Renibacterium</taxon>
    </lineage>
</organism>
<dbReference type="CDD" id="cd07824">
    <property type="entry name" value="SRPBCC_6"/>
    <property type="match status" value="1"/>
</dbReference>